<evidence type="ECO:0000313" key="4">
    <source>
        <dbReference type="EMBL" id="KAL0405111.1"/>
    </source>
</evidence>
<reference evidence="4" key="1">
    <citation type="submission" date="2020-06" db="EMBL/GenBank/DDBJ databases">
        <authorList>
            <person name="Li T."/>
            <person name="Hu X."/>
            <person name="Zhang T."/>
            <person name="Song X."/>
            <person name="Zhang H."/>
            <person name="Dai N."/>
            <person name="Sheng W."/>
            <person name="Hou X."/>
            <person name="Wei L."/>
        </authorList>
    </citation>
    <scope>NUCLEOTIDE SEQUENCE</scope>
    <source>
        <strain evidence="4">KEN1</strain>
        <tissue evidence="4">Leaf</tissue>
    </source>
</reference>
<feature type="domain" description="CCHC-type" evidence="3">
    <location>
        <begin position="265"/>
        <end position="280"/>
    </location>
</feature>
<dbReference type="InterPro" id="IPR021109">
    <property type="entry name" value="Peptidase_aspartic_dom_sf"/>
</dbReference>
<name>A0AAW2TK24_9LAMI</name>
<accession>A0AAW2TK24</accession>
<dbReference type="InterPro" id="IPR001878">
    <property type="entry name" value="Znf_CCHC"/>
</dbReference>
<keyword evidence="1" id="KW-0479">Metal-binding</keyword>
<dbReference type="Gene3D" id="2.40.70.10">
    <property type="entry name" value="Acid Proteases"/>
    <property type="match status" value="1"/>
</dbReference>
<reference evidence="4" key="2">
    <citation type="journal article" date="2024" name="Plant">
        <title>Genomic evolution and insights into agronomic trait innovations of Sesamum species.</title>
        <authorList>
            <person name="Miao H."/>
            <person name="Wang L."/>
            <person name="Qu L."/>
            <person name="Liu H."/>
            <person name="Sun Y."/>
            <person name="Le M."/>
            <person name="Wang Q."/>
            <person name="Wei S."/>
            <person name="Zheng Y."/>
            <person name="Lin W."/>
            <person name="Duan Y."/>
            <person name="Cao H."/>
            <person name="Xiong S."/>
            <person name="Wang X."/>
            <person name="Wei L."/>
            <person name="Li C."/>
            <person name="Ma Q."/>
            <person name="Ju M."/>
            <person name="Zhao R."/>
            <person name="Li G."/>
            <person name="Mu C."/>
            <person name="Tian Q."/>
            <person name="Mei H."/>
            <person name="Zhang T."/>
            <person name="Gao T."/>
            <person name="Zhang H."/>
        </authorList>
    </citation>
    <scope>NUCLEOTIDE SEQUENCE</scope>
    <source>
        <strain evidence="4">KEN1</strain>
    </source>
</reference>
<proteinExistence type="predicted"/>
<gene>
    <name evidence="4" type="ORF">Slati_3825000</name>
</gene>
<organism evidence="4">
    <name type="scientific">Sesamum latifolium</name>
    <dbReference type="NCBI Taxonomy" id="2727402"/>
    <lineage>
        <taxon>Eukaryota</taxon>
        <taxon>Viridiplantae</taxon>
        <taxon>Streptophyta</taxon>
        <taxon>Embryophyta</taxon>
        <taxon>Tracheophyta</taxon>
        <taxon>Spermatophyta</taxon>
        <taxon>Magnoliopsida</taxon>
        <taxon>eudicotyledons</taxon>
        <taxon>Gunneridae</taxon>
        <taxon>Pentapetalae</taxon>
        <taxon>asterids</taxon>
        <taxon>lamiids</taxon>
        <taxon>Lamiales</taxon>
        <taxon>Pedaliaceae</taxon>
        <taxon>Sesamum</taxon>
    </lineage>
</organism>
<dbReference type="CDD" id="cd00303">
    <property type="entry name" value="retropepsin_like"/>
    <property type="match status" value="1"/>
</dbReference>
<keyword evidence="1" id="KW-0863">Zinc-finger</keyword>
<dbReference type="Pfam" id="PF03732">
    <property type="entry name" value="Retrotrans_gag"/>
    <property type="match status" value="1"/>
</dbReference>
<dbReference type="EMBL" id="JACGWN010000014">
    <property type="protein sequence ID" value="KAL0405111.1"/>
    <property type="molecule type" value="Genomic_DNA"/>
</dbReference>
<evidence type="ECO:0000256" key="1">
    <source>
        <dbReference type="PROSITE-ProRule" id="PRU00047"/>
    </source>
</evidence>
<dbReference type="GO" id="GO:0003676">
    <property type="term" value="F:nucleic acid binding"/>
    <property type="evidence" value="ECO:0007669"/>
    <property type="project" value="InterPro"/>
</dbReference>
<dbReference type="PROSITE" id="PS50158">
    <property type="entry name" value="ZF_CCHC"/>
    <property type="match status" value="1"/>
</dbReference>
<dbReference type="InterPro" id="IPR005162">
    <property type="entry name" value="Retrotrans_gag_dom"/>
</dbReference>
<dbReference type="PANTHER" id="PTHR33067:SF9">
    <property type="entry name" value="RNA-DIRECTED DNA POLYMERASE"/>
    <property type="match status" value="1"/>
</dbReference>
<dbReference type="AlphaFoldDB" id="A0AAW2TK24"/>
<dbReference type="GO" id="GO:0008270">
    <property type="term" value="F:zinc ion binding"/>
    <property type="evidence" value="ECO:0007669"/>
    <property type="project" value="UniProtKB-KW"/>
</dbReference>
<feature type="region of interest" description="Disordered" evidence="2">
    <location>
        <begin position="393"/>
        <end position="415"/>
    </location>
</feature>
<evidence type="ECO:0000256" key="2">
    <source>
        <dbReference type="SAM" id="MobiDB-lite"/>
    </source>
</evidence>
<comment type="caution">
    <text evidence="4">The sequence shown here is derived from an EMBL/GenBank/DDBJ whole genome shotgun (WGS) entry which is preliminary data.</text>
</comment>
<dbReference type="PANTHER" id="PTHR33067">
    <property type="entry name" value="RNA-DIRECTED DNA POLYMERASE-RELATED"/>
    <property type="match status" value="1"/>
</dbReference>
<protein>
    <recommendedName>
        <fullName evidence="3">CCHC-type domain-containing protein</fullName>
    </recommendedName>
</protein>
<evidence type="ECO:0000259" key="3">
    <source>
        <dbReference type="PROSITE" id="PS50158"/>
    </source>
</evidence>
<keyword evidence="1" id="KW-0862">Zinc</keyword>
<feature type="compositionally biased region" description="Basic and acidic residues" evidence="2">
    <location>
        <begin position="393"/>
        <end position="412"/>
    </location>
</feature>
<sequence length="642" mass="72602">MEIMGVVERPMMEYSFSTADGTISSIVKPRVETNNFEIKPSIIHIIRSSVQFSDLPDEDPNKHLINFLEICDTFRFNGVSNDAVRLRVFPFSLCDTIKDWLLSLRAGSITTWTALTQKFLAKYFPPAKTAKMLNDITSFVQLDREPLYDAWERFKSMLRKCPHHELPVWRQVQTFYNGVTLANRATINAAAGGTIMKKLPSEAFNIIDEIATNLYSYGQERADKRTAGIHSIDAFSALSSQMTALTYKVDNLGVAMWNGAPIGPCGACGQMGHWSQDCKDGAVTQIFHGVTISSRDPLDIINLNRYNLHKGRKATLKICSPNSSLQQTPNFKIKMHASKVKKRHCKILKVQMGQLVSIVTGRKEGQLPSDTEKNPREQVNAIFVNNGQIIKNEPPKEQVEEAQTQKEEKPQMETKGSPLKLNLDVIPPYIPYPKRILKTNLDKQFGKFLEIFKKIHINIPLIDALSQMPSSAKFLKEVLSTKRKWEGGASVNLMPYSIFEKLGMHELTPSIITLQLADRSIKYPRGIVEDVLVKVGKFIIPVDFIVLDVEEDKNISLILGRPFLATSRALIDVQKGQLTLRVNDEHVVFNVFKPIKYLHKKEHDIFAMDNINTFGTDNVHLVKCEDPKEDCIENSNDVICRT</sequence>